<dbReference type="SUPFAM" id="SSF51306">
    <property type="entry name" value="LexA/Signal peptidase"/>
    <property type="match status" value="1"/>
</dbReference>
<dbReference type="CDD" id="cd06529">
    <property type="entry name" value="S24_LexA-like"/>
    <property type="match status" value="1"/>
</dbReference>
<dbReference type="CDD" id="cd00093">
    <property type="entry name" value="HTH_XRE"/>
    <property type="match status" value="1"/>
</dbReference>
<dbReference type="GO" id="GO:0003677">
    <property type="term" value="F:DNA binding"/>
    <property type="evidence" value="ECO:0007669"/>
    <property type="project" value="UniProtKB-KW"/>
</dbReference>
<dbReference type="InterPro" id="IPR010744">
    <property type="entry name" value="Phage_CI_N"/>
</dbReference>
<dbReference type="SUPFAM" id="SSF47413">
    <property type="entry name" value="lambda repressor-like DNA-binding domains"/>
    <property type="match status" value="1"/>
</dbReference>
<keyword evidence="2" id="KW-0238">DNA-binding</keyword>
<keyword evidence="3" id="KW-0804">Transcription</keyword>
<dbReference type="Pfam" id="PF00717">
    <property type="entry name" value="Peptidase_S24"/>
    <property type="match status" value="1"/>
</dbReference>
<evidence type="ECO:0000256" key="3">
    <source>
        <dbReference type="ARBA" id="ARBA00023163"/>
    </source>
</evidence>
<evidence type="ECO:0000313" key="6">
    <source>
        <dbReference type="Proteomes" id="UP000440716"/>
    </source>
</evidence>
<dbReference type="InterPro" id="IPR010982">
    <property type="entry name" value="Lambda_DNA-bd_dom_sf"/>
</dbReference>
<dbReference type="PROSITE" id="PS50943">
    <property type="entry name" value="HTH_CROC1"/>
    <property type="match status" value="1"/>
</dbReference>
<dbReference type="AlphaFoldDB" id="A0A7K1RAY8"/>
<dbReference type="Gene3D" id="1.10.260.40">
    <property type="entry name" value="lambda repressor-like DNA-binding domains"/>
    <property type="match status" value="1"/>
</dbReference>
<name>A0A7K1RAY8_AGRVI</name>
<gene>
    <name evidence="5" type="ORF">GOZ88_04045</name>
</gene>
<dbReference type="PANTHER" id="PTHR40661:SF3">
    <property type="entry name" value="FELS-1 PROPHAGE TRANSCRIPTIONAL REGULATOR"/>
    <property type="match status" value="1"/>
</dbReference>
<dbReference type="Pfam" id="PF07022">
    <property type="entry name" value="Phage_CI_repr"/>
    <property type="match status" value="1"/>
</dbReference>
<protein>
    <submittedName>
        <fullName evidence="5">Helix-turn-helix domain-containing protein</fullName>
    </submittedName>
</protein>
<dbReference type="InterPro" id="IPR015927">
    <property type="entry name" value="Peptidase_S24_S26A/B/C"/>
</dbReference>
<evidence type="ECO:0000256" key="1">
    <source>
        <dbReference type="ARBA" id="ARBA00023015"/>
    </source>
</evidence>
<dbReference type="Gene3D" id="2.10.109.10">
    <property type="entry name" value="Umud Fragment, subunit A"/>
    <property type="match status" value="1"/>
</dbReference>
<sequence>MGRPAKIATGLGARLAQIRKGMDRREFAESIGVNDGTLGNYERGDRSPDWSFLATLQREKHVNLNWLFTGQGDVFLQGGNDEQSPATERDFVLMPQYDVCASAGTGLLPVNQMPTSETAFERKFLRDLGGAPDHCFLMWSTGDSMLPSIPDNALLIVDASQTNVDHGRIYVFSVGNAVLVKRANWRMDGRLELISDNTAGKYPVETFDANRVEDLAVVGRVIFVGHPP</sequence>
<organism evidence="5 6">
    <name type="scientific">Agrobacterium vitis</name>
    <name type="common">Rhizobium vitis</name>
    <dbReference type="NCBI Taxonomy" id="373"/>
    <lineage>
        <taxon>Bacteria</taxon>
        <taxon>Pseudomonadati</taxon>
        <taxon>Pseudomonadota</taxon>
        <taxon>Alphaproteobacteria</taxon>
        <taxon>Hyphomicrobiales</taxon>
        <taxon>Rhizobiaceae</taxon>
        <taxon>Rhizobium/Agrobacterium group</taxon>
        <taxon>Agrobacterium</taxon>
    </lineage>
</organism>
<proteinExistence type="predicted"/>
<dbReference type="Proteomes" id="UP000440716">
    <property type="component" value="Unassembled WGS sequence"/>
</dbReference>
<evidence type="ECO:0000256" key="2">
    <source>
        <dbReference type="ARBA" id="ARBA00023125"/>
    </source>
</evidence>
<dbReference type="RefSeq" id="WP_156590287.1">
    <property type="nucleotide sequence ID" value="NZ_WPHU01000002.1"/>
</dbReference>
<dbReference type="PANTHER" id="PTHR40661">
    <property type="match status" value="1"/>
</dbReference>
<keyword evidence="1" id="KW-0805">Transcription regulation</keyword>
<dbReference type="InterPro" id="IPR039418">
    <property type="entry name" value="LexA-like"/>
</dbReference>
<dbReference type="EMBL" id="WPHU01000002">
    <property type="protein sequence ID" value="MVA55285.1"/>
    <property type="molecule type" value="Genomic_DNA"/>
</dbReference>
<feature type="domain" description="HTH cro/C1-type" evidence="4">
    <location>
        <begin position="19"/>
        <end position="67"/>
    </location>
</feature>
<evidence type="ECO:0000313" key="5">
    <source>
        <dbReference type="EMBL" id="MVA55285.1"/>
    </source>
</evidence>
<evidence type="ECO:0000259" key="4">
    <source>
        <dbReference type="PROSITE" id="PS50943"/>
    </source>
</evidence>
<dbReference type="SMART" id="SM00530">
    <property type="entry name" value="HTH_XRE"/>
    <property type="match status" value="1"/>
</dbReference>
<dbReference type="InterPro" id="IPR036286">
    <property type="entry name" value="LexA/Signal_pep-like_sf"/>
</dbReference>
<accession>A0A7K1RAY8</accession>
<reference evidence="5 6" key="1">
    <citation type="submission" date="2019-12" db="EMBL/GenBank/DDBJ databases">
        <title>Whole-genome sequencing of Allorhizobium vitis.</title>
        <authorList>
            <person name="Gan H.M."/>
            <person name="Szegedi E."/>
            <person name="Burr T."/>
            <person name="Savka M.A."/>
        </authorList>
    </citation>
    <scope>NUCLEOTIDE SEQUENCE [LARGE SCALE GENOMIC DNA]</scope>
    <source>
        <strain evidence="5 6">CG415</strain>
    </source>
</reference>
<dbReference type="InterPro" id="IPR001387">
    <property type="entry name" value="Cro/C1-type_HTH"/>
</dbReference>
<dbReference type="GO" id="GO:0045892">
    <property type="term" value="P:negative regulation of DNA-templated transcription"/>
    <property type="evidence" value="ECO:0007669"/>
    <property type="project" value="InterPro"/>
</dbReference>
<comment type="caution">
    <text evidence="5">The sequence shown here is derived from an EMBL/GenBank/DDBJ whole genome shotgun (WGS) entry which is preliminary data.</text>
</comment>